<dbReference type="InterPro" id="IPR024344">
    <property type="entry name" value="MDMPI_metal-binding"/>
</dbReference>
<organism evidence="2 3">
    <name type="scientific">Mycobacterium ahvazicum</name>
    <dbReference type="NCBI Taxonomy" id="1964395"/>
    <lineage>
        <taxon>Bacteria</taxon>
        <taxon>Bacillati</taxon>
        <taxon>Actinomycetota</taxon>
        <taxon>Actinomycetes</taxon>
        <taxon>Mycobacteriales</taxon>
        <taxon>Mycobacteriaceae</taxon>
        <taxon>Mycobacterium</taxon>
        <taxon>Mycobacterium simiae complex</taxon>
    </lineage>
</organism>
<dbReference type="NCBIfam" id="TIGR03083">
    <property type="entry name" value="maleylpyruvate isomerase family mycothiol-dependent enzyme"/>
    <property type="match status" value="1"/>
</dbReference>
<dbReference type="Proteomes" id="UP000236318">
    <property type="component" value="Unassembled WGS sequence"/>
</dbReference>
<reference evidence="2" key="1">
    <citation type="submission" date="2018-01" db="EMBL/GenBank/DDBJ databases">
        <authorList>
            <consortium name="Urmite Genomes"/>
        </authorList>
    </citation>
    <scope>NUCLEOTIDE SEQUENCE [LARGE SCALE GENOMIC DNA]</scope>
    <source>
        <strain evidence="2">AFP003</strain>
    </source>
</reference>
<evidence type="ECO:0000313" key="2">
    <source>
        <dbReference type="EMBL" id="SOX53412.1"/>
    </source>
</evidence>
<dbReference type="SUPFAM" id="SSF109854">
    <property type="entry name" value="DinB/YfiT-like putative metalloenzymes"/>
    <property type="match status" value="1"/>
</dbReference>
<dbReference type="InterPro" id="IPR017520">
    <property type="entry name" value="CHP03086"/>
</dbReference>
<gene>
    <name evidence="2" type="ORF">MAAFP003_2086</name>
</gene>
<accession>A0A2K4Y9E8</accession>
<dbReference type="NCBIfam" id="TIGR03086">
    <property type="entry name" value="TIGR03086 family metal-binding protein"/>
    <property type="match status" value="1"/>
</dbReference>
<dbReference type="Gene3D" id="1.20.120.450">
    <property type="entry name" value="dinb family like domain"/>
    <property type="match status" value="1"/>
</dbReference>
<dbReference type="RefSeq" id="WP_243393854.1">
    <property type="nucleotide sequence ID" value="NZ_FXEG02000002.1"/>
</dbReference>
<sequence>MLNNETMVDPVALYRTATDRAITVVETVRSDQLDWPTPCSEWNVQQLIDHLVGGAEYLLAAAAGRQPAVVQDAMPRGYRKDVHRVLTAVSKPGVLERTCASPLGFDWPLAQAVAGTFMDVLIHTWDLARATGQDEQLDPALVQVCTAMFVPEMPRRGRAAGIIGPEVELSADASAQDRLLAAMGRRP</sequence>
<dbReference type="EMBL" id="FXEG02000002">
    <property type="protein sequence ID" value="SOX53412.1"/>
    <property type="molecule type" value="Genomic_DNA"/>
</dbReference>
<keyword evidence="3" id="KW-1185">Reference proteome</keyword>
<dbReference type="Pfam" id="PF11716">
    <property type="entry name" value="MDMPI_N"/>
    <property type="match status" value="1"/>
</dbReference>
<protein>
    <submittedName>
        <fullName evidence="2">TIGR03086 family protein</fullName>
    </submittedName>
</protein>
<proteinExistence type="predicted"/>
<dbReference type="InterPro" id="IPR034660">
    <property type="entry name" value="DinB/YfiT-like"/>
</dbReference>
<comment type="caution">
    <text evidence="2">The sequence shown here is derived from an EMBL/GenBank/DDBJ whole genome shotgun (WGS) entry which is preliminary data.</text>
</comment>
<name>A0A2K4Y9E8_9MYCO</name>
<dbReference type="InterPro" id="IPR017517">
    <property type="entry name" value="Maleyloyr_isom"/>
</dbReference>
<evidence type="ECO:0000313" key="3">
    <source>
        <dbReference type="Proteomes" id="UP000236318"/>
    </source>
</evidence>
<feature type="domain" description="Mycothiol-dependent maleylpyruvate isomerase metal-binding" evidence="1">
    <location>
        <begin position="15"/>
        <end position="80"/>
    </location>
</feature>
<dbReference type="AlphaFoldDB" id="A0A2K4Y9E8"/>
<evidence type="ECO:0000259" key="1">
    <source>
        <dbReference type="Pfam" id="PF11716"/>
    </source>
</evidence>
<dbReference type="GO" id="GO:0046872">
    <property type="term" value="F:metal ion binding"/>
    <property type="evidence" value="ECO:0007669"/>
    <property type="project" value="InterPro"/>
</dbReference>